<evidence type="ECO:0000313" key="2">
    <source>
        <dbReference type="EMBL" id="MBB4017313.1"/>
    </source>
</evidence>
<dbReference type="EMBL" id="JACIEN010000002">
    <property type="protein sequence ID" value="MBB4017313.1"/>
    <property type="molecule type" value="Genomic_DNA"/>
</dbReference>
<dbReference type="Gene3D" id="2.40.50.180">
    <property type="entry name" value="CheA-289, Domain 4"/>
    <property type="match status" value="1"/>
</dbReference>
<dbReference type="InterPro" id="IPR002545">
    <property type="entry name" value="CheW-lke_dom"/>
</dbReference>
<dbReference type="Proteomes" id="UP000577362">
    <property type="component" value="Unassembled WGS sequence"/>
</dbReference>
<dbReference type="SUPFAM" id="SSF50341">
    <property type="entry name" value="CheW-like"/>
    <property type="match status" value="1"/>
</dbReference>
<dbReference type="InterPro" id="IPR036061">
    <property type="entry name" value="CheW-like_dom_sf"/>
</dbReference>
<dbReference type="SMART" id="SM00260">
    <property type="entry name" value="CheW"/>
    <property type="match status" value="1"/>
</dbReference>
<dbReference type="PROSITE" id="PS50851">
    <property type="entry name" value="CHEW"/>
    <property type="match status" value="1"/>
</dbReference>
<name>A0A840BXP0_9HYPH</name>
<organism evidence="2 3">
    <name type="scientific">Chelatococcus caeni</name>
    <dbReference type="NCBI Taxonomy" id="1348468"/>
    <lineage>
        <taxon>Bacteria</taxon>
        <taxon>Pseudomonadati</taxon>
        <taxon>Pseudomonadota</taxon>
        <taxon>Alphaproteobacteria</taxon>
        <taxon>Hyphomicrobiales</taxon>
        <taxon>Chelatococcaceae</taxon>
        <taxon>Chelatococcus</taxon>
    </lineage>
</organism>
<gene>
    <name evidence="2" type="ORF">GGR16_002342</name>
</gene>
<feature type="domain" description="CheW-like" evidence="1">
    <location>
        <begin position="16"/>
        <end position="157"/>
    </location>
</feature>
<dbReference type="GO" id="GO:0006935">
    <property type="term" value="P:chemotaxis"/>
    <property type="evidence" value="ECO:0007669"/>
    <property type="project" value="InterPro"/>
</dbReference>
<dbReference type="AlphaFoldDB" id="A0A840BXP0"/>
<dbReference type="PANTHER" id="PTHR22617">
    <property type="entry name" value="CHEMOTAXIS SENSOR HISTIDINE KINASE-RELATED"/>
    <property type="match status" value="1"/>
</dbReference>
<protein>
    <submittedName>
        <fullName evidence="2">Purine-binding chemotaxis protein CheW</fullName>
    </submittedName>
</protein>
<evidence type="ECO:0000259" key="1">
    <source>
        <dbReference type="PROSITE" id="PS50851"/>
    </source>
</evidence>
<dbReference type="PANTHER" id="PTHR22617:SF23">
    <property type="entry name" value="CHEMOTAXIS PROTEIN CHEW"/>
    <property type="match status" value="1"/>
</dbReference>
<dbReference type="Gene3D" id="2.30.30.40">
    <property type="entry name" value="SH3 Domains"/>
    <property type="match status" value="1"/>
</dbReference>
<proteinExistence type="predicted"/>
<accession>A0A840BXP0</accession>
<evidence type="ECO:0000313" key="3">
    <source>
        <dbReference type="Proteomes" id="UP000577362"/>
    </source>
</evidence>
<dbReference type="RefSeq" id="WP_183316679.1">
    <property type="nucleotide sequence ID" value="NZ_JACIEN010000002.1"/>
</dbReference>
<dbReference type="Pfam" id="PF01584">
    <property type="entry name" value="CheW"/>
    <property type="match status" value="1"/>
</dbReference>
<comment type="caution">
    <text evidence="2">The sequence shown here is derived from an EMBL/GenBank/DDBJ whole genome shotgun (WGS) entry which is preliminary data.</text>
</comment>
<dbReference type="GO" id="GO:0007165">
    <property type="term" value="P:signal transduction"/>
    <property type="evidence" value="ECO:0007669"/>
    <property type="project" value="InterPro"/>
</dbReference>
<dbReference type="InterPro" id="IPR039315">
    <property type="entry name" value="CheW"/>
</dbReference>
<sequence length="161" mass="17044">MSAIDPAISASAVDDGIQYVTVTVGEQLFGIPIARVRDVFVVGGLTPVPLAPPEVRGLVNLRGRVVTAVCMRRRLGLPARERTVGTVMAVGLEQGDESFGLIVDGVGEVLRVPADTREPRPPHLDGRWASLASHIHRLHDRLLVVLDVDAVLSFDGDGGGG</sequence>
<reference evidence="2 3" key="1">
    <citation type="submission" date="2020-08" db="EMBL/GenBank/DDBJ databases">
        <title>Genomic Encyclopedia of Type Strains, Phase IV (KMG-IV): sequencing the most valuable type-strain genomes for metagenomic binning, comparative biology and taxonomic classification.</title>
        <authorList>
            <person name="Goeker M."/>
        </authorList>
    </citation>
    <scope>NUCLEOTIDE SEQUENCE [LARGE SCALE GENOMIC DNA]</scope>
    <source>
        <strain evidence="2 3">DSM 103737</strain>
    </source>
</reference>
<dbReference type="GO" id="GO:0005829">
    <property type="term" value="C:cytosol"/>
    <property type="evidence" value="ECO:0007669"/>
    <property type="project" value="TreeGrafter"/>
</dbReference>
<keyword evidence="3" id="KW-1185">Reference proteome</keyword>